<evidence type="ECO:0000313" key="1">
    <source>
        <dbReference type="EMBL" id="OWL95329.1"/>
    </source>
</evidence>
<proteinExistence type="predicted"/>
<dbReference type="EMBL" id="NHMK01000018">
    <property type="protein sequence ID" value="OWL95329.1"/>
    <property type="molecule type" value="Genomic_DNA"/>
</dbReference>
<dbReference type="Proteomes" id="UP000197208">
    <property type="component" value="Unassembled WGS sequence"/>
</dbReference>
<evidence type="ECO:0000313" key="2">
    <source>
        <dbReference type="Proteomes" id="UP000197208"/>
    </source>
</evidence>
<sequence>MKLTFPLTLEFKFSLFTELRVTDASGTLVAMVKEKTFSVRDEVRVYRDEGRREQTHAMKAQGFLAGALDWKARRLISRADGSPVGALQAQGLRTLWGASYDLLGPDDGPRFTIRDDQPWLSVVEGAIGAVPFIGDLIAMGFDYLVNPTYTVTDAGGQAAYRVHKKRSFLSRRFTVQELQPQSGQDDELVLLGLIQLILRERERG</sequence>
<comment type="caution">
    <text evidence="1">The sequence shown here is derived from an EMBL/GenBank/DDBJ whole genome shotgun (WGS) entry which is preliminary data.</text>
</comment>
<organism evidence="1 2">
    <name type="scientific">Deinococcus indicus</name>
    <dbReference type="NCBI Taxonomy" id="223556"/>
    <lineage>
        <taxon>Bacteria</taxon>
        <taxon>Thermotogati</taxon>
        <taxon>Deinococcota</taxon>
        <taxon>Deinococci</taxon>
        <taxon>Deinococcales</taxon>
        <taxon>Deinococcaceae</taxon>
        <taxon>Deinococcus</taxon>
    </lineage>
</organism>
<dbReference type="RefSeq" id="WP_172418068.1">
    <property type="nucleotide sequence ID" value="NZ_BNAM01000022.1"/>
</dbReference>
<accession>A0A246BJ44</accession>
<protein>
    <submittedName>
        <fullName evidence="1">Uncharacterized protein</fullName>
    </submittedName>
</protein>
<gene>
    <name evidence="1" type="ORF">CBQ26_12660</name>
</gene>
<name>A0A246BJ44_9DEIO</name>
<reference evidence="1 2" key="1">
    <citation type="submission" date="2017-05" db="EMBL/GenBank/DDBJ databases">
        <title>De novo genome assembly of Deniococcus indicus strain DR1.</title>
        <authorList>
            <person name="Chauhan D."/>
            <person name="Yennamalli R.M."/>
            <person name="Priyadarshini R."/>
        </authorList>
    </citation>
    <scope>NUCLEOTIDE SEQUENCE [LARGE SCALE GENOMIC DNA]</scope>
    <source>
        <strain evidence="1 2">DR1</strain>
    </source>
</reference>
<keyword evidence="2" id="KW-1185">Reference proteome</keyword>
<dbReference type="AlphaFoldDB" id="A0A246BJ44"/>